<evidence type="ECO:0000313" key="3">
    <source>
        <dbReference type="Proteomes" id="UP000092714"/>
    </source>
</evidence>
<organism evidence="2 3">
    <name type="scientific">Clostridium paraputrificum</name>
    <dbReference type="NCBI Taxonomy" id="29363"/>
    <lineage>
        <taxon>Bacteria</taxon>
        <taxon>Bacillati</taxon>
        <taxon>Bacillota</taxon>
        <taxon>Clostridia</taxon>
        <taxon>Eubacteriales</taxon>
        <taxon>Clostridiaceae</taxon>
        <taxon>Clostridium</taxon>
    </lineage>
</organism>
<feature type="transmembrane region" description="Helical" evidence="1">
    <location>
        <begin position="113"/>
        <end position="135"/>
    </location>
</feature>
<proteinExistence type="predicted"/>
<evidence type="ECO:0000256" key="1">
    <source>
        <dbReference type="SAM" id="Phobius"/>
    </source>
</evidence>
<dbReference type="RefSeq" id="WP_027097858.1">
    <property type="nucleotide sequence ID" value="NZ_CABJAZ010000002.1"/>
</dbReference>
<evidence type="ECO:0000313" key="2">
    <source>
        <dbReference type="EMBL" id="OBY11393.1"/>
    </source>
</evidence>
<accession>A0A1B8RRD6</accession>
<keyword evidence="1" id="KW-0812">Transmembrane</keyword>
<feature type="transmembrane region" description="Helical" evidence="1">
    <location>
        <begin position="48"/>
        <end position="68"/>
    </location>
</feature>
<dbReference type="eggNOG" id="COG5061">
    <property type="taxonomic scope" value="Bacteria"/>
</dbReference>
<keyword evidence="1" id="KW-1133">Transmembrane helix</keyword>
<dbReference type="EMBL" id="MAPZ01000014">
    <property type="protein sequence ID" value="OBY11393.1"/>
    <property type="molecule type" value="Genomic_DNA"/>
</dbReference>
<evidence type="ECO:0008006" key="4">
    <source>
        <dbReference type="Google" id="ProtNLM"/>
    </source>
</evidence>
<comment type="caution">
    <text evidence="2">The sequence shown here is derived from an EMBL/GenBank/DDBJ whole genome shotgun (WGS) entry which is preliminary data.</text>
</comment>
<dbReference type="OrthoDB" id="5122730at2"/>
<dbReference type="GeneID" id="42775688"/>
<keyword evidence="3" id="KW-1185">Reference proteome</keyword>
<feature type="transmembrane region" description="Helical" evidence="1">
    <location>
        <begin position="75"/>
        <end position="93"/>
    </location>
</feature>
<gene>
    <name evidence="2" type="ORF">CP373A1_05415</name>
</gene>
<sequence>MNFTLFLIALISHVLGDFVFQPDKIVKGREAICLKNTKGYILSARYNLIHAFIHTIIFLILVFIVNYTSLLDLSNYLLSAIFIWCIHFVIDYGKCFYKCNVDKLPYKLSNLCLFILDQIFHFIALYIIFIVFNNISFYEFLEYINFLKGKLVPYNNFLAICFILLFCTYEVGYFLKFLLNTITRSNYEEDEGAKNGGFIIGVLERIFIIISVVCTQYALIAVILTLKSIARFKKFSEDYFVECFIIGTLVSLVTAYIAGLLIYKLI</sequence>
<dbReference type="InterPro" id="IPR021737">
    <property type="entry name" value="Phage_phiKZ_Orf197"/>
</dbReference>
<feature type="transmembrane region" description="Helical" evidence="1">
    <location>
        <begin position="239"/>
        <end position="263"/>
    </location>
</feature>
<keyword evidence="1" id="KW-0472">Membrane</keyword>
<protein>
    <recommendedName>
        <fullName evidence="4">DUF3307 domain-containing protein</fullName>
    </recommendedName>
</protein>
<reference evidence="2 3" key="1">
    <citation type="submission" date="2016-06" db="EMBL/GenBank/DDBJ databases">
        <authorList>
            <person name="Kjaerup R.B."/>
            <person name="Dalgaard T.S."/>
            <person name="Juul-Madsen H.R."/>
        </authorList>
    </citation>
    <scope>NUCLEOTIDE SEQUENCE [LARGE SCALE GENOMIC DNA]</scope>
    <source>
        <strain evidence="2 3">373-A1</strain>
    </source>
</reference>
<feature type="transmembrane region" description="Helical" evidence="1">
    <location>
        <begin position="206"/>
        <end position="227"/>
    </location>
</feature>
<dbReference type="Pfam" id="PF11750">
    <property type="entry name" value="DUF3307"/>
    <property type="match status" value="1"/>
</dbReference>
<feature type="transmembrane region" description="Helical" evidence="1">
    <location>
        <begin position="156"/>
        <end position="175"/>
    </location>
</feature>
<dbReference type="AlphaFoldDB" id="A0A1B8RRD6"/>
<name>A0A1B8RRD6_9CLOT</name>
<dbReference type="Proteomes" id="UP000092714">
    <property type="component" value="Unassembled WGS sequence"/>
</dbReference>